<dbReference type="Pfam" id="PF01697">
    <property type="entry name" value="Glyco_transf_92"/>
    <property type="match status" value="1"/>
</dbReference>
<reference evidence="9 10" key="2">
    <citation type="submission" date="2018-11" db="EMBL/GenBank/DDBJ databases">
        <authorList>
            <consortium name="Pathogen Informatics"/>
        </authorList>
    </citation>
    <scope>NUCLEOTIDE SEQUENCE [LARGE SCALE GENOMIC DNA]</scope>
</reference>
<dbReference type="PANTHER" id="PTHR21461:SF80">
    <property type="entry name" value="GLYCOSYLTRANSFERASE FAMILY 92 PROTEIN"/>
    <property type="match status" value="1"/>
</dbReference>
<comment type="similarity">
    <text evidence="2 8">Belongs to the glycosyltransferase 92 family.</text>
</comment>
<evidence type="ECO:0000256" key="7">
    <source>
        <dbReference type="ARBA" id="ARBA00023136"/>
    </source>
</evidence>
<dbReference type="GO" id="GO:0016757">
    <property type="term" value="F:glycosyltransferase activity"/>
    <property type="evidence" value="ECO:0007669"/>
    <property type="project" value="UniProtKB-UniRule"/>
</dbReference>
<evidence type="ECO:0000313" key="10">
    <source>
        <dbReference type="Proteomes" id="UP000271098"/>
    </source>
</evidence>
<accession>A0A183CY55</accession>
<protein>
    <recommendedName>
        <fullName evidence="8">Glycosyltransferase family 92 protein</fullName>
        <ecNumber evidence="8">2.4.1.-</ecNumber>
    </recommendedName>
</protein>
<evidence type="ECO:0000256" key="3">
    <source>
        <dbReference type="ARBA" id="ARBA00022676"/>
    </source>
</evidence>
<keyword evidence="10" id="KW-1185">Reference proteome</keyword>
<evidence type="ECO:0000256" key="8">
    <source>
        <dbReference type="RuleBase" id="RU366017"/>
    </source>
</evidence>
<evidence type="ECO:0000256" key="1">
    <source>
        <dbReference type="ARBA" id="ARBA00004167"/>
    </source>
</evidence>
<dbReference type="GO" id="GO:0005737">
    <property type="term" value="C:cytoplasm"/>
    <property type="evidence" value="ECO:0007669"/>
    <property type="project" value="TreeGrafter"/>
</dbReference>
<dbReference type="PANTHER" id="PTHR21461">
    <property type="entry name" value="GLYCOSYLTRANSFERASE FAMILY 92 PROTEIN"/>
    <property type="match status" value="1"/>
</dbReference>
<dbReference type="EMBL" id="UYRT01001668">
    <property type="protein sequence ID" value="VDK29957.1"/>
    <property type="molecule type" value="Genomic_DNA"/>
</dbReference>
<sequence length="207" mass="23635">MEELLSKSQQTLPQAFLSRADKPSLHEPVKLLDARVVPNGPRKHQMAVCVLRSFLLVDWTSLAQFFEIYRAQGVTKFYLYIQSMSPEVDAFLKLYQKSDDLDLELISWGPLPKTASTSENDPNLQIDRGELALSMNDCVLRSRGIAKYTIWSDFDEIVVVLNNLTLFEMIEKQRASSNKSGSYVIPGSFAHYEVIFSHCMEHIKRSN</sequence>
<evidence type="ECO:0000256" key="6">
    <source>
        <dbReference type="ARBA" id="ARBA00022989"/>
    </source>
</evidence>
<keyword evidence="5" id="KW-0812">Transmembrane</keyword>
<dbReference type="GO" id="GO:0016020">
    <property type="term" value="C:membrane"/>
    <property type="evidence" value="ECO:0007669"/>
    <property type="project" value="UniProtKB-SubCell"/>
</dbReference>
<keyword evidence="3 8" id="KW-0328">Glycosyltransferase</keyword>
<gene>
    <name evidence="9" type="ORF">GPUH_LOCUS1396</name>
</gene>
<evidence type="ECO:0000313" key="9">
    <source>
        <dbReference type="EMBL" id="VDK29957.1"/>
    </source>
</evidence>
<keyword evidence="6" id="KW-1133">Transmembrane helix</keyword>
<dbReference type="EC" id="2.4.1.-" evidence="8"/>
<keyword evidence="4 8" id="KW-0808">Transferase</keyword>
<evidence type="ECO:0000256" key="2">
    <source>
        <dbReference type="ARBA" id="ARBA00007647"/>
    </source>
</evidence>
<evidence type="ECO:0000256" key="5">
    <source>
        <dbReference type="ARBA" id="ARBA00022692"/>
    </source>
</evidence>
<reference evidence="11" key="1">
    <citation type="submission" date="2016-06" db="UniProtKB">
        <authorList>
            <consortium name="WormBaseParasite"/>
        </authorList>
    </citation>
    <scope>IDENTIFICATION</scope>
</reference>
<name>A0A183CY55_9BILA</name>
<dbReference type="OrthoDB" id="2526284at2759"/>
<dbReference type="WBParaSite" id="GPUH_0000139901-mRNA-1">
    <property type="protein sequence ID" value="GPUH_0000139901-mRNA-1"/>
    <property type="gene ID" value="GPUH_0000139901"/>
</dbReference>
<dbReference type="Proteomes" id="UP000271098">
    <property type="component" value="Unassembled WGS sequence"/>
</dbReference>
<organism evidence="11">
    <name type="scientific">Gongylonema pulchrum</name>
    <dbReference type="NCBI Taxonomy" id="637853"/>
    <lineage>
        <taxon>Eukaryota</taxon>
        <taxon>Metazoa</taxon>
        <taxon>Ecdysozoa</taxon>
        <taxon>Nematoda</taxon>
        <taxon>Chromadorea</taxon>
        <taxon>Rhabditida</taxon>
        <taxon>Spirurina</taxon>
        <taxon>Spiruromorpha</taxon>
        <taxon>Spiruroidea</taxon>
        <taxon>Gongylonematidae</taxon>
        <taxon>Gongylonema</taxon>
    </lineage>
</organism>
<evidence type="ECO:0000256" key="4">
    <source>
        <dbReference type="ARBA" id="ARBA00022679"/>
    </source>
</evidence>
<comment type="subcellular location">
    <subcellularLocation>
        <location evidence="1">Membrane</location>
        <topology evidence="1">Single-pass membrane protein</topology>
    </subcellularLocation>
</comment>
<keyword evidence="7" id="KW-0472">Membrane</keyword>
<dbReference type="AlphaFoldDB" id="A0A183CY55"/>
<dbReference type="InterPro" id="IPR008166">
    <property type="entry name" value="Glyco_transf_92"/>
</dbReference>
<evidence type="ECO:0000313" key="11">
    <source>
        <dbReference type="WBParaSite" id="GPUH_0000139901-mRNA-1"/>
    </source>
</evidence>
<proteinExistence type="inferred from homology"/>